<dbReference type="PATRIC" id="fig|157687.3.peg.1952"/>
<evidence type="ECO:0000256" key="10">
    <source>
        <dbReference type="ARBA" id="ARBA00023136"/>
    </source>
</evidence>
<name>A0A133ZZL9_9FUSO</name>
<accession>A0A133ZZL9</accession>
<keyword evidence="15" id="KW-1185">Reference proteome</keyword>
<dbReference type="AlphaFoldDB" id="A0A133ZZL9"/>
<feature type="transmembrane region" description="Helical" evidence="13">
    <location>
        <begin position="113"/>
        <end position="136"/>
    </location>
</feature>
<keyword evidence="6 13" id="KW-0169">Cobalamin biosynthesis</keyword>
<feature type="transmembrane region" description="Helical" evidence="13">
    <location>
        <begin position="143"/>
        <end position="162"/>
    </location>
</feature>
<dbReference type="Gene3D" id="1.10.1760.20">
    <property type="match status" value="1"/>
</dbReference>
<keyword evidence="8 13" id="KW-1133">Transmembrane helix</keyword>
<evidence type="ECO:0000313" key="15">
    <source>
        <dbReference type="Proteomes" id="UP000070483"/>
    </source>
</evidence>
<keyword evidence="5 13" id="KW-1003">Cell membrane</keyword>
<organism evidence="14 15">
    <name type="scientific">Leptotrichia wadei</name>
    <dbReference type="NCBI Taxonomy" id="157687"/>
    <lineage>
        <taxon>Bacteria</taxon>
        <taxon>Fusobacteriati</taxon>
        <taxon>Fusobacteriota</taxon>
        <taxon>Fusobacteriia</taxon>
        <taxon>Fusobacteriales</taxon>
        <taxon>Leptotrichiaceae</taxon>
        <taxon>Leptotrichia</taxon>
    </lineage>
</organism>
<feature type="transmembrane region" description="Helical" evidence="13">
    <location>
        <begin position="43"/>
        <end position="62"/>
    </location>
</feature>
<comment type="caution">
    <text evidence="14">The sequence shown here is derived from an EMBL/GenBank/DDBJ whole genome shotgun (WGS) entry which is preliminary data.</text>
</comment>
<dbReference type="FunFam" id="1.10.1760.20:FF:000001">
    <property type="entry name" value="Cobalt transport protein CbiM"/>
    <property type="match status" value="1"/>
</dbReference>
<dbReference type="GO" id="GO:0043190">
    <property type="term" value="C:ATP-binding cassette (ABC) transporter complex"/>
    <property type="evidence" value="ECO:0007669"/>
    <property type="project" value="InterPro"/>
</dbReference>
<dbReference type="PANTHER" id="PTHR43627">
    <property type="match status" value="1"/>
</dbReference>
<keyword evidence="9 13" id="KW-0406">Ion transport</keyword>
<dbReference type="EMBL" id="LSDD01000149">
    <property type="protein sequence ID" value="KXB60888.1"/>
    <property type="molecule type" value="Genomic_DNA"/>
</dbReference>
<feature type="transmembrane region" description="Helical" evidence="13">
    <location>
        <begin position="174"/>
        <end position="197"/>
    </location>
</feature>
<proteinExistence type="inferred from homology"/>
<evidence type="ECO:0000256" key="4">
    <source>
        <dbReference type="ARBA" id="ARBA00022448"/>
    </source>
</evidence>
<dbReference type="GO" id="GO:0015087">
    <property type="term" value="F:cobalt ion transmembrane transporter activity"/>
    <property type="evidence" value="ECO:0007669"/>
    <property type="project" value="UniProtKB-UniRule"/>
</dbReference>
<comment type="similarity">
    <text evidence="12 13">Belongs to the CbiM family.</text>
</comment>
<dbReference type="Proteomes" id="UP000070483">
    <property type="component" value="Unassembled WGS sequence"/>
</dbReference>
<keyword evidence="11 13" id="KW-0170">Cobalt</keyword>
<dbReference type="UniPathway" id="UPA00148"/>
<dbReference type="NCBIfam" id="NF006184">
    <property type="entry name" value="PRK08319.1"/>
    <property type="match status" value="1"/>
</dbReference>
<dbReference type="GO" id="GO:0009236">
    <property type="term" value="P:cobalamin biosynthetic process"/>
    <property type="evidence" value="ECO:0007669"/>
    <property type="project" value="UniProtKB-UniRule"/>
</dbReference>
<comment type="pathway">
    <text evidence="2 13">Cofactor biosynthesis; adenosylcobalamin biosynthesis.</text>
</comment>
<feature type="transmembrane region" description="Helical" evidence="13">
    <location>
        <begin position="74"/>
        <end position="93"/>
    </location>
</feature>
<dbReference type="InterPro" id="IPR002751">
    <property type="entry name" value="CbiM/NikMN"/>
</dbReference>
<sequence>MSNVKKVVEGESMKKRTLLFLVLTSMLLIGVNGYSMHIMEGFLPINWVIVWFVVCIPFWILGIKKLQAVSKGSVKDKMTLALAGAFIFVLSALKIPSVTGSSSHPTGVGLSAILYGPFVTSILGTIVLIFQAGLLAHGGFTTLGANTASMAIAGPIVSYLIYKGLAKKNRAVAIFLAAAIGDLATYVVTSFQLALAYPSPEGGVLASFIKFGMVFAVTQIPLAIIEGLLTNVVMNILDKYEVKGVEV</sequence>
<dbReference type="NCBIfam" id="TIGR00123">
    <property type="entry name" value="cbiM"/>
    <property type="match status" value="1"/>
</dbReference>
<evidence type="ECO:0000256" key="2">
    <source>
        <dbReference type="ARBA" id="ARBA00004953"/>
    </source>
</evidence>
<keyword evidence="7 13" id="KW-0812">Transmembrane</keyword>
<dbReference type="PANTHER" id="PTHR43627:SF1">
    <property type="entry name" value="COBALT TRANSPORT PROTEIN CBIM"/>
    <property type="match status" value="1"/>
</dbReference>
<evidence type="ECO:0000313" key="14">
    <source>
        <dbReference type="EMBL" id="KXB60888.1"/>
    </source>
</evidence>
<keyword evidence="10 13" id="KW-0472">Membrane</keyword>
<protein>
    <recommendedName>
        <fullName evidence="13">Cobalt transport protein CbiM</fullName>
    </recommendedName>
    <alternativeName>
        <fullName evidence="13">Energy-coupling factor transporter probable substrate-capture protein CbiM</fullName>
        <shortName evidence="13">ECF transporter S component CbiM</shortName>
    </alternativeName>
</protein>
<reference evidence="15" key="1">
    <citation type="submission" date="2016-01" db="EMBL/GenBank/DDBJ databases">
        <authorList>
            <person name="Mitreva M."/>
            <person name="Pepin K.H."/>
            <person name="Mihindukulasuriya K.A."/>
            <person name="Fulton R."/>
            <person name="Fronick C."/>
            <person name="O'Laughlin M."/>
            <person name="Miner T."/>
            <person name="Herter B."/>
            <person name="Rosa B.A."/>
            <person name="Cordes M."/>
            <person name="Tomlinson C."/>
            <person name="Wollam A."/>
            <person name="Palsikar V.B."/>
            <person name="Mardis E.R."/>
            <person name="Wilson R.K."/>
        </authorList>
    </citation>
    <scope>NUCLEOTIDE SEQUENCE [LARGE SCALE GENOMIC DNA]</scope>
    <source>
        <strain evidence="15">KA00185</strain>
    </source>
</reference>
<comment type="subunit">
    <text evidence="13">Forms an energy-coupling factor (ECF) transporter complex composed of an ATP-binding protein (A component, CbiO), a transmembrane protein (T component, CbiQ) and 2 possible substrate-capture proteins (S components, CbiM and CbiN) of unknown stoichimetry.</text>
</comment>
<evidence type="ECO:0000256" key="5">
    <source>
        <dbReference type="ARBA" id="ARBA00022475"/>
    </source>
</evidence>
<evidence type="ECO:0000256" key="1">
    <source>
        <dbReference type="ARBA" id="ARBA00004429"/>
    </source>
</evidence>
<evidence type="ECO:0000256" key="7">
    <source>
        <dbReference type="ARBA" id="ARBA00022692"/>
    </source>
</evidence>
<evidence type="ECO:0000256" key="9">
    <source>
        <dbReference type="ARBA" id="ARBA00023065"/>
    </source>
</evidence>
<feature type="transmembrane region" description="Helical" evidence="13">
    <location>
        <begin position="204"/>
        <end position="225"/>
    </location>
</feature>
<keyword evidence="4 13" id="KW-0813">Transport</keyword>
<keyword evidence="3 13" id="KW-0171">Cobalt transport</keyword>
<dbReference type="HAMAP" id="MF_01462">
    <property type="entry name" value="CbiM"/>
    <property type="match status" value="1"/>
</dbReference>
<evidence type="ECO:0000256" key="13">
    <source>
        <dbReference type="HAMAP-Rule" id="MF_01462"/>
    </source>
</evidence>
<evidence type="ECO:0000256" key="12">
    <source>
        <dbReference type="ARBA" id="ARBA00060918"/>
    </source>
</evidence>
<evidence type="ECO:0000256" key="11">
    <source>
        <dbReference type="ARBA" id="ARBA00023285"/>
    </source>
</evidence>
<evidence type="ECO:0000256" key="8">
    <source>
        <dbReference type="ARBA" id="ARBA00022989"/>
    </source>
</evidence>
<evidence type="ECO:0000256" key="6">
    <source>
        <dbReference type="ARBA" id="ARBA00022573"/>
    </source>
</evidence>
<gene>
    <name evidence="13" type="primary">cbiM</name>
    <name evidence="14" type="ORF">HMPREF3180_01954</name>
</gene>
<dbReference type="Pfam" id="PF01891">
    <property type="entry name" value="CbiM"/>
    <property type="match status" value="1"/>
</dbReference>
<evidence type="ECO:0000256" key="3">
    <source>
        <dbReference type="ARBA" id="ARBA00022426"/>
    </source>
</evidence>
<comment type="subcellular location">
    <subcellularLocation>
        <location evidence="1">Cell inner membrane</location>
        <topology evidence="1">Multi-pass membrane protein</topology>
    </subcellularLocation>
    <subcellularLocation>
        <location evidence="13">Cell membrane</location>
        <topology evidence="13">Multi-pass membrane protein</topology>
    </subcellularLocation>
</comment>
<comment type="function">
    <text evidence="13">Part of the energy-coupling factor (ECF) transporter complex CbiMNOQ involved in cobalt import.</text>
</comment>
<dbReference type="InterPro" id="IPR018024">
    <property type="entry name" value="CbiM"/>
</dbReference>
<dbReference type="STRING" id="157687.HMPREF3180_01954"/>